<evidence type="ECO:0000256" key="10">
    <source>
        <dbReference type="PIRSR" id="PIRSR000196-2"/>
    </source>
</evidence>
<evidence type="ECO:0000256" key="7">
    <source>
        <dbReference type="ARBA" id="ARBA00023062"/>
    </source>
</evidence>
<dbReference type="InterPro" id="IPR015659">
    <property type="entry name" value="Proline_oxidase"/>
</dbReference>
<dbReference type="InterPro" id="IPR008219">
    <property type="entry name" value="PRODH_bac_arc"/>
</dbReference>
<dbReference type="GO" id="GO:0004657">
    <property type="term" value="F:proline dehydrogenase activity"/>
    <property type="evidence" value="ECO:0007669"/>
    <property type="project" value="UniProtKB-EC"/>
</dbReference>
<dbReference type="InterPro" id="IPR029041">
    <property type="entry name" value="FAD-linked_oxidoreductase-like"/>
</dbReference>
<dbReference type="RefSeq" id="WP_250050964.1">
    <property type="nucleotide sequence ID" value="NZ_JAMJPH010000001.1"/>
</dbReference>
<evidence type="ECO:0000256" key="4">
    <source>
        <dbReference type="ARBA" id="ARBA00022741"/>
    </source>
</evidence>
<feature type="binding site" evidence="9">
    <location>
        <position position="100"/>
    </location>
    <ligand>
        <name>substrate</name>
    </ligand>
</feature>
<evidence type="ECO:0000259" key="11">
    <source>
        <dbReference type="Pfam" id="PF01619"/>
    </source>
</evidence>
<organism evidence="12 13">
    <name type="scientific">Nocardioides bruguierae</name>
    <dbReference type="NCBI Taxonomy" id="2945102"/>
    <lineage>
        <taxon>Bacteria</taxon>
        <taxon>Bacillati</taxon>
        <taxon>Actinomycetota</taxon>
        <taxon>Actinomycetes</taxon>
        <taxon>Propionibacteriales</taxon>
        <taxon>Nocardioidaceae</taxon>
        <taxon>Nocardioides</taxon>
    </lineage>
</organism>
<reference evidence="12" key="1">
    <citation type="submission" date="2022-05" db="EMBL/GenBank/DDBJ databases">
        <authorList>
            <person name="Tuo L."/>
        </authorList>
    </citation>
    <scope>NUCLEOTIDE SEQUENCE</scope>
    <source>
        <strain evidence="12">BSK12Z-4</strain>
    </source>
</reference>
<proteinExistence type="predicted"/>
<evidence type="ECO:0000256" key="6">
    <source>
        <dbReference type="ARBA" id="ARBA00023002"/>
    </source>
</evidence>
<dbReference type="PANTHER" id="PTHR13914:SF0">
    <property type="entry name" value="PROLINE DEHYDROGENASE 1, MITOCHONDRIAL"/>
    <property type="match status" value="1"/>
</dbReference>
<feature type="binding site" evidence="9">
    <location>
        <position position="291"/>
    </location>
    <ligand>
        <name>substrate</name>
    </ligand>
</feature>
<name>A0A9X2DAB1_9ACTN</name>
<dbReference type="GO" id="GO:0010133">
    <property type="term" value="P:L-proline catabolic process to L-glutamate"/>
    <property type="evidence" value="ECO:0007669"/>
    <property type="project" value="InterPro"/>
</dbReference>
<accession>A0A9X2DAB1</accession>
<dbReference type="Pfam" id="PF01619">
    <property type="entry name" value="Pro_dh"/>
    <property type="match status" value="1"/>
</dbReference>
<dbReference type="PANTHER" id="PTHR13914">
    <property type="entry name" value="PROLINE OXIDASE"/>
    <property type="match status" value="1"/>
</dbReference>
<sequence>MPLLRAPLLMLARNERARVALTSMPATAQLVSRYVPGPWLEDALDAARALEADGLTVSLDHLGEDVTDPADAEEVVEAYRQLLAGLVERRLTPGAEVSLKLSALGQGLPDGQRTSLEHARTICRAARNAGTAVTLDMEDHTTTDATLQTLRELRKDFPETGVAVQAQLHRTEGDVRLLTGEGSRVRLCKGAYAAPASVAFTDPLDVSRSFVRCLKVLMAGAGYPMIATHDPRLLGVALALAARHGREPGSYELQMLYGIRETEQRRLVAAGETVRVYLPYGARWWGYLVRRLAERPASLRLLLTSLVRRT</sequence>
<dbReference type="InterPro" id="IPR002872">
    <property type="entry name" value="Proline_DH_dom"/>
</dbReference>
<dbReference type="EC" id="1.5.5.2" evidence="2"/>
<comment type="cofactor">
    <cofactor evidence="10">
        <name>FAD</name>
        <dbReference type="ChEBI" id="CHEBI:57692"/>
    </cofactor>
    <text evidence="10">Binds 1 FAD per subunit.</text>
</comment>
<evidence type="ECO:0000256" key="1">
    <source>
        <dbReference type="ARBA" id="ARBA00004739"/>
    </source>
</evidence>
<evidence type="ECO:0000256" key="5">
    <source>
        <dbReference type="ARBA" id="ARBA00022827"/>
    </source>
</evidence>
<dbReference type="GO" id="GO:0000166">
    <property type="term" value="F:nucleotide binding"/>
    <property type="evidence" value="ECO:0007669"/>
    <property type="project" value="UniProtKB-KW"/>
</dbReference>
<feature type="binding site" evidence="10">
    <location>
        <begin position="189"/>
        <end position="191"/>
    </location>
    <ligand>
        <name>FAD</name>
        <dbReference type="ChEBI" id="CHEBI:57692"/>
    </ligand>
</feature>
<comment type="catalytic activity">
    <reaction evidence="8">
        <text>L-proline + a quinone = (S)-1-pyrroline-5-carboxylate + a quinol + H(+)</text>
        <dbReference type="Rhea" id="RHEA:23784"/>
        <dbReference type="ChEBI" id="CHEBI:15378"/>
        <dbReference type="ChEBI" id="CHEBI:17388"/>
        <dbReference type="ChEBI" id="CHEBI:24646"/>
        <dbReference type="ChEBI" id="CHEBI:60039"/>
        <dbReference type="ChEBI" id="CHEBI:132124"/>
        <dbReference type="EC" id="1.5.5.2"/>
    </reaction>
</comment>
<keyword evidence="4 10" id="KW-0547">Nucleotide-binding</keyword>
<feature type="binding site" evidence="10">
    <location>
        <position position="137"/>
    </location>
    <ligand>
        <name>FAD</name>
        <dbReference type="ChEBI" id="CHEBI:57692"/>
    </ligand>
</feature>
<feature type="binding site" evidence="10">
    <location>
        <begin position="228"/>
        <end position="229"/>
    </location>
    <ligand>
        <name>FAD</name>
        <dbReference type="ChEBI" id="CHEBI:57692"/>
    </ligand>
</feature>
<gene>
    <name evidence="12" type="ORF">M8330_15560</name>
</gene>
<comment type="pathway">
    <text evidence="1">Amino-acid degradation; L-proline degradation into L-glutamate; L-glutamate from L-proline: step 1/2.</text>
</comment>
<keyword evidence="7" id="KW-0642">Proline metabolism</keyword>
<evidence type="ECO:0000313" key="12">
    <source>
        <dbReference type="EMBL" id="MCM0621707.1"/>
    </source>
</evidence>
<comment type="caution">
    <text evidence="12">The sequence shown here is derived from an EMBL/GenBank/DDBJ whole genome shotgun (WGS) entry which is preliminary data.</text>
</comment>
<feature type="domain" description="Proline dehydrogenase" evidence="11">
    <location>
        <begin position="44"/>
        <end position="294"/>
    </location>
</feature>
<keyword evidence="13" id="KW-1185">Reference proteome</keyword>
<dbReference type="EMBL" id="JAMOIL010000022">
    <property type="protein sequence ID" value="MCM0621707.1"/>
    <property type="molecule type" value="Genomic_DNA"/>
</dbReference>
<dbReference type="AlphaFoldDB" id="A0A9X2DAB1"/>
<evidence type="ECO:0000256" key="8">
    <source>
        <dbReference type="ARBA" id="ARBA00048779"/>
    </source>
</evidence>
<dbReference type="PIRSF" id="PIRSF000196">
    <property type="entry name" value="Pro_dehydrog"/>
    <property type="match status" value="1"/>
</dbReference>
<keyword evidence="5 10" id="KW-0274">FAD</keyword>
<evidence type="ECO:0000256" key="2">
    <source>
        <dbReference type="ARBA" id="ARBA00012695"/>
    </source>
</evidence>
<evidence type="ECO:0000256" key="9">
    <source>
        <dbReference type="PIRSR" id="PIRSR000196-1"/>
    </source>
</evidence>
<keyword evidence="6" id="KW-0560">Oxidoreductase</keyword>
<keyword evidence="3" id="KW-0285">Flavoprotein</keyword>
<evidence type="ECO:0000256" key="3">
    <source>
        <dbReference type="ARBA" id="ARBA00022630"/>
    </source>
</evidence>
<dbReference type="Proteomes" id="UP001139485">
    <property type="component" value="Unassembled WGS sequence"/>
</dbReference>
<evidence type="ECO:0000313" key="13">
    <source>
        <dbReference type="Proteomes" id="UP001139485"/>
    </source>
</evidence>
<dbReference type="SUPFAM" id="SSF51730">
    <property type="entry name" value="FAD-linked oxidoreductase"/>
    <property type="match status" value="1"/>
</dbReference>
<protein>
    <recommendedName>
        <fullName evidence="2">proline dehydrogenase</fullName>
        <ecNumber evidence="2">1.5.5.2</ecNumber>
    </recommendedName>
</protein>
<feature type="binding site" evidence="10">
    <location>
        <position position="165"/>
    </location>
    <ligand>
        <name>FAD</name>
        <dbReference type="ChEBI" id="CHEBI:57692"/>
    </ligand>
</feature>
<dbReference type="Gene3D" id="3.20.20.220">
    <property type="match status" value="1"/>
</dbReference>
<feature type="binding site" evidence="9">
    <location>
        <position position="290"/>
    </location>
    <ligand>
        <name>substrate</name>
    </ligand>
</feature>